<gene>
    <name evidence="2" type="ORF">ICN82_12695</name>
</gene>
<dbReference type="RefSeq" id="WP_193183340.1">
    <property type="nucleotide sequence ID" value="NZ_JACVXA010000038.1"/>
</dbReference>
<name>A0A8J7CKN7_9RHOB</name>
<feature type="region of interest" description="Disordered" evidence="1">
    <location>
        <begin position="1"/>
        <end position="79"/>
    </location>
</feature>
<organism evidence="2 3">
    <name type="scientific">Mangrovicoccus algicola</name>
    <dbReference type="NCBI Taxonomy" id="2771008"/>
    <lineage>
        <taxon>Bacteria</taxon>
        <taxon>Pseudomonadati</taxon>
        <taxon>Pseudomonadota</taxon>
        <taxon>Alphaproteobacteria</taxon>
        <taxon>Rhodobacterales</taxon>
        <taxon>Paracoccaceae</taxon>
        <taxon>Mangrovicoccus</taxon>
    </lineage>
</organism>
<evidence type="ECO:0000313" key="2">
    <source>
        <dbReference type="EMBL" id="MBE3639061.1"/>
    </source>
</evidence>
<comment type="caution">
    <text evidence="2">The sequence shown here is derived from an EMBL/GenBank/DDBJ whole genome shotgun (WGS) entry which is preliminary data.</text>
</comment>
<dbReference type="InterPro" id="IPR025227">
    <property type="entry name" value="DUF4169"/>
</dbReference>
<evidence type="ECO:0000313" key="3">
    <source>
        <dbReference type="Proteomes" id="UP000609121"/>
    </source>
</evidence>
<dbReference type="AlphaFoldDB" id="A0A8J7CKN7"/>
<evidence type="ECO:0000256" key="1">
    <source>
        <dbReference type="SAM" id="MobiDB-lite"/>
    </source>
</evidence>
<sequence>MTDKPISLSKFRKTRRREEARNRADANAVKFGRSKAEKLQAREAGLREGRKLEGHRREAPASGADDTSRRAPGTPDDAG</sequence>
<dbReference type="Pfam" id="PF13770">
    <property type="entry name" value="DUF4169"/>
    <property type="match status" value="1"/>
</dbReference>
<proteinExistence type="predicted"/>
<dbReference type="EMBL" id="JACVXA010000038">
    <property type="protein sequence ID" value="MBE3639061.1"/>
    <property type="molecule type" value="Genomic_DNA"/>
</dbReference>
<accession>A0A8J7CKN7</accession>
<protein>
    <submittedName>
        <fullName evidence="2">DUF4169 family protein</fullName>
    </submittedName>
</protein>
<dbReference type="Proteomes" id="UP000609121">
    <property type="component" value="Unassembled WGS sequence"/>
</dbReference>
<feature type="compositionally biased region" description="Basic and acidic residues" evidence="1">
    <location>
        <begin position="34"/>
        <end position="59"/>
    </location>
</feature>
<reference evidence="2" key="1">
    <citation type="submission" date="2020-09" db="EMBL/GenBank/DDBJ databases">
        <title>A novel bacterium of genus Mangrovicoccus, isolated from South China Sea.</title>
        <authorList>
            <person name="Huang H."/>
            <person name="Mo K."/>
            <person name="Hu Y."/>
        </authorList>
    </citation>
    <scope>NUCLEOTIDE SEQUENCE</scope>
    <source>
        <strain evidence="2">HB182678</strain>
    </source>
</reference>
<keyword evidence="3" id="KW-1185">Reference proteome</keyword>